<dbReference type="Pfam" id="PF07995">
    <property type="entry name" value="GSDH"/>
    <property type="match status" value="1"/>
</dbReference>
<dbReference type="EC" id="1.1.5.-" evidence="3"/>
<accession>A0ABV6S9X3</accession>
<organism evidence="3 4">
    <name type="scientific">Novosphingobium clariflavum</name>
    <dbReference type="NCBI Taxonomy" id="2029884"/>
    <lineage>
        <taxon>Bacteria</taxon>
        <taxon>Pseudomonadati</taxon>
        <taxon>Pseudomonadota</taxon>
        <taxon>Alphaproteobacteria</taxon>
        <taxon>Sphingomonadales</taxon>
        <taxon>Sphingomonadaceae</taxon>
        <taxon>Novosphingobium</taxon>
    </lineage>
</organism>
<gene>
    <name evidence="3" type="ORF">ACFFF8_15735</name>
</gene>
<evidence type="ECO:0000259" key="2">
    <source>
        <dbReference type="Pfam" id="PF07995"/>
    </source>
</evidence>
<reference evidence="3 4" key="1">
    <citation type="submission" date="2024-09" db="EMBL/GenBank/DDBJ databases">
        <authorList>
            <person name="Sun Q."/>
            <person name="Mori K."/>
        </authorList>
    </citation>
    <scope>NUCLEOTIDE SEQUENCE [LARGE SCALE GENOMIC DNA]</scope>
    <source>
        <strain evidence="3 4">CICC 11035S</strain>
    </source>
</reference>
<feature type="chain" id="PRO_5046555564" evidence="1">
    <location>
        <begin position="27"/>
        <end position="393"/>
    </location>
</feature>
<dbReference type="EMBL" id="JBHLTM010000061">
    <property type="protein sequence ID" value="MFC0686045.1"/>
    <property type="molecule type" value="Genomic_DNA"/>
</dbReference>
<comment type="caution">
    <text evidence="3">The sequence shown here is derived from an EMBL/GenBank/DDBJ whole genome shotgun (WGS) entry which is preliminary data.</text>
</comment>
<dbReference type="Gene3D" id="2.120.10.30">
    <property type="entry name" value="TolB, C-terminal domain"/>
    <property type="match status" value="1"/>
</dbReference>
<dbReference type="RefSeq" id="WP_267218764.1">
    <property type="nucleotide sequence ID" value="NZ_JAPCWC010000002.1"/>
</dbReference>
<evidence type="ECO:0000313" key="3">
    <source>
        <dbReference type="EMBL" id="MFC0686045.1"/>
    </source>
</evidence>
<sequence length="393" mass="41727">MTKRKNSRSFLAAVSPVACILASCGAAGSGDKASAAATEAAPFKVEQVAAFDEPWAMDIDAATGAMIVTEKKGKIRLRLADGSLGKVSGAPTVAYGGQGGLGDVIFAPGQGGKTLDGRVVYLSWAEEGDGDTRGAAVGKAALSCPQPASCALQGLQVIWRQTPKVSGNGHYSHRLTFSPDGQYLFVSSGERQKFTPAQDLGTNLGKIVRLLPDGTPAPGNPFADKPAPTSQIWSYGHRNVLGLVFDDKGRLWDLEHGPAGGDEINLVKPGQNYGWPLVSDGDHYDGKPIPRHKTRPDLAAPAISWNPVIAPGDFIFYTGDSFPQWKGRFVIASFSEPGLVTVRIDGEKAAEEARYPLDNRIREIQQGLDGSIWLLEDGPAPDSGHLLHLTPKH</sequence>
<dbReference type="PROSITE" id="PS51257">
    <property type="entry name" value="PROKAR_LIPOPROTEIN"/>
    <property type="match status" value="1"/>
</dbReference>
<feature type="domain" description="Glucose/Sorbosone dehydrogenase" evidence="2">
    <location>
        <begin position="51"/>
        <end position="378"/>
    </location>
</feature>
<evidence type="ECO:0000313" key="4">
    <source>
        <dbReference type="Proteomes" id="UP001589858"/>
    </source>
</evidence>
<dbReference type="PANTHER" id="PTHR19328:SF75">
    <property type="entry name" value="ALDOSE SUGAR DEHYDROGENASE YLII"/>
    <property type="match status" value="1"/>
</dbReference>
<dbReference type="SUPFAM" id="SSF50952">
    <property type="entry name" value="Soluble quinoprotein glucose dehydrogenase"/>
    <property type="match status" value="1"/>
</dbReference>
<feature type="signal peptide" evidence="1">
    <location>
        <begin position="1"/>
        <end position="26"/>
    </location>
</feature>
<name>A0ABV6S9X3_9SPHN</name>
<keyword evidence="4" id="KW-1185">Reference proteome</keyword>
<protein>
    <submittedName>
        <fullName evidence="3">PQQ-dependent sugar dehydrogenase</fullName>
        <ecNumber evidence="3">1.1.5.-</ecNumber>
    </submittedName>
</protein>
<dbReference type="PANTHER" id="PTHR19328">
    <property type="entry name" value="HEDGEHOG-INTERACTING PROTEIN"/>
    <property type="match status" value="1"/>
</dbReference>
<evidence type="ECO:0000256" key="1">
    <source>
        <dbReference type="SAM" id="SignalP"/>
    </source>
</evidence>
<dbReference type="GO" id="GO:0016491">
    <property type="term" value="F:oxidoreductase activity"/>
    <property type="evidence" value="ECO:0007669"/>
    <property type="project" value="UniProtKB-KW"/>
</dbReference>
<dbReference type="InterPro" id="IPR011041">
    <property type="entry name" value="Quinoprot_gluc/sorb_DH_b-prop"/>
</dbReference>
<keyword evidence="3" id="KW-0560">Oxidoreductase</keyword>
<dbReference type="Proteomes" id="UP001589858">
    <property type="component" value="Unassembled WGS sequence"/>
</dbReference>
<keyword evidence="1" id="KW-0732">Signal</keyword>
<dbReference type="InterPro" id="IPR012938">
    <property type="entry name" value="Glc/Sorbosone_DH"/>
</dbReference>
<dbReference type="InterPro" id="IPR011042">
    <property type="entry name" value="6-blade_b-propeller_TolB-like"/>
</dbReference>
<proteinExistence type="predicted"/>